<organism evidence="2 3">
    <name type="scientific">Tessaracoccus rhinocerotis</name>
    <dbReference type="NCBI Taxonomy" id="1689449"/>
    <lineage>
        <taxon>Bacteria</taxon>
        <taxon>Bacillati</taxon>
        <taxon>Actinomycetota</taxon>
        <taxon>Actinomycetes</taxon>
        <taxon>Propionibacteriales</taxon>
        <taxon>Propionibacteriaceae</taxon>
        <taxon>Tessaracoccus</taxon>
    </lineage>
</organism>
<name>A0A553K4J1_9ACTN</name>
<dbReference type="EMBL" id="VKKG01000001">
    <property type="protein sequence ID" value="TRY19613.1"/>
    <property type="molecule type" value="Genomic_DNA"/>
</dbReference>
<gene>
    <name evidence="2" type="ORF">FOJ82_01565</name>
</gene>
<protein>
    <recommendedName>
        <fullName evidence="4">PQ-loop repeat-containing protein</fullName>
    </recommendedName>
</protein>
<evidence type="ECO:0000313" key="2">
    <source>
        <dbReference type="EMBL" id="TRY19613.1"/>
    </source>
</evidence>
<sequence length="214" mass="23062">MLVFDILGWIAAGFGMSAAVPQLVRLWRTGVSAGLSVLMWQITAGTTAAWAAHAFWVGAVQMQVPNLVCASLAVAILWFIARDRGTSFLRSLWLPAVSGVLLFGLDLWLGAVVFGLVMSLPSAYAQFSQFQFMRRSPDLSGISVPTLLVMMVCQVCWVVWAFGVTERAMMVTATVMLVLCTLNVAYYLQRRLRGTAGPVAAVVEMAPGGIEAVA</sequence>
<accession>A0A553K4J1</accession>
<proteinExistence type="predicted"/>
<feature type="transmembrane region" description="Helical" evidence="1">
    <location>
        <begin position="168"/>
        <end position="188"/>
    </location>
</feature>
<keyword evidence="1" id="KW-0812">Transmembrane</keyword>
<reference evidence="2 3" key="1">
    <citation type="submission" date="2019-07" db="EMBL/GenBank/DDBJ databases">
        <authorList>
            <person name="Zhou L.-Y."/>
        </authorList>
    </citation>
    <scope>NUCLEOTIDE SEQUENCE [LARGE SCALE GENOMIC DNA]</scope>
    <source>
        <strain evidence="2 3">YIM 101269</strain>
    </source>
</reference>
<comment type="caution">
    <text evidence="2">The sequence shown here is derived from an EMBL/GenBank/DDBJ whole genome shotgun (WGS) entry which is preliminary data.</text>
</comment>
<evidence type="ECO:0008006" key="4">
    <source>
        <dbReference type="Google" id="ProtNLM"/>
    </source>
</evidence>
<dbReference type="RefSeq" id="WP_143936699.1">
    <property type="nucleotide sequence ID" value="NZ_VKKG01000001.1"/>
</dbReference>
<dbReference type="OrthoDB" id="5060574at2"/>
<keyword evidence="3" id="KW-1185">Reference proteome</keyword>
<feature type="transmembrane region" description="Helical" evidence="1">
    <location>
        <begin position="35"/>
        <end position="57"/>
    </location>
</feature>
<keyword evidence="1" id="KW-0472">Membrane</keyword>
<dbReference type="Gene3D" id="1.20.1280.290">
    <property type="match status" value="2"/>
</dbReference>
<dbReference type="AlphaFoldDB" id="A0A553K4J1"/>
<evidence type="ECO:0000313" key="3">
    <source>
        <dbReference type="Proteomes" id="UP000317638"/>
    </source>
</evidence>
<feature type="transmembrane region" description="Helical" evidence="1">
    <location>
        <begin position="64"/>
        <end position="81"/>
    </location>
</feature>
<feature type="transmembrane region" description="Helical" evidence="1">
    <location>
        <begin position="139"/>
        <end position="162"/>
    </location>
</feature>
<dbReference type="Proteomes" id="UP000317638">
    <property type="component" value="Unassembled WGS sequence"/>
</dbReference>
<keyword evidence="1" id="KW-1133">Transmembrane helix</keyword>
<feature type="transmembrane region" description="Helical" evidence="1">
    <location>
        <begin position="93"/>
        <end position="118"/>
    </location>
</feature>
<evidence type="ECO:0000256" key="1">
    <source>
        <dbReference type="SAM" id="Phobius"/>
    </source>
</evidence>